<dbReference type="PANTHER" id="PTHR24092:SF180">
    <property type="entry name" value="PHOSPHOLIPID-TRANSPORTING ATPASE DNF1-RELATED"/>
    <property type="match status" value="1"/>
</dbReference>
<keyword evidence="8" id="KW-1133">Transmembrane helix</keyword>
<dbReference type="GO" id="GO:0000287">
    <property type="term" value="F:magnesium ion binding"/>
    <property type="evidence" value="ECO:0007669"/>
    <property type="project" value="UniProtKB-UniRule"/>
</dbReference>
<evidence type="ECO:0000256" key="4">
    <source>
        <dbReference type="ARBA" id="ARBA00022692"/>
    </source>
</evidence>
<dbReference type="FunFam" id="3.40.50.1000:FF:000001">
    <property type="entry name" value="Phospholipid-transporting ATPase IC"/>
    <property type="match status" value="1"/>
</dbReference>
<accession>A0AA38C223</accession>
<feature type="non-terminal residue" evidence="14">
    <location>
        <position position="1"/>
    </location>
</feature>
<protein>
    <recommendedName>
        <fullName evidence="13">Phospholipid-transporting ATPase</fullName>
        <ecNumber evidence="13">7.6.2.1</ecNumber>
    </recommendedName>
</protein>
<feature type="binding site" evidence="11">
    <location>
        <position position="7"/>
    </location>
    <ligand>
        <name>ATP</name>
        <dbReference type="ChEBI" id="CHEBI:30616"/>
    </ligand>
</feature>
<keyword evidence="7 13" id="KW-1278">Translocase</keyword>
<gene>
    <name evidence="14" type="ORF">KI387_032330</name>
</gene>
<dbReference type="GO" id="GO:0140326">
    <property type="term" value="F:ATPase-coupled intramembrane lipid transporter activity"/>
    <property type="evidence" value="ECO:0007669"/>
    <property type="project" value="UniProtKB-EC"/>
</dbReference>
<sequence>VEYIFSDKTGTLTQNIMEFRKCSIGGVIYGSSVTEIQGSASFGMRLPSEQLNVNRPESEFYEKGFNFDDQRLMGGAWRNEENPEICKEFFRCLSVCHSALPEGETTLEKINYQAASPDEVALVIAAKKLGFFFHRRTTSSVIVCESHVEELGWIQDVEYKILNVLEFSSSRKRQSVICVHPSGQLVLYCKGADTAIYQRLENSKSPTALATWSHLEKFASDGLRTLCVAYRFLDIDMYESWNEMFRHAKSSLTDREQRIHQVAESIEQQLVLLGCVAIEDKLQDGVPMCIHTLLQAGIKIWVLTGDKLETAINVGYACGLIDADRRQIVISSDAKGDSTEVEIKDWVKQQFDLYLEDAKQHRITMGNKTTLVIDGRCLTYALEPDLQEIFFKVSYQCFTVICCRVTPLQKAQ</sequence>
<evidence type="ECO:0000313" key="14">
    <source>
        <dbReference type="EMBL" id="KAH9288213.1"/>
    </source>
</evidence>
<evidence type="ECO:0000256" key="8">
    <source>
        <dbReference type="ARBA" id="ARBA00022989"/>
    </source>
</evidence>
<dbReference type="Gene3D" id="3.40.50.1000">
    <property type="entry name" value="HAD superfamily/HAD-like"/>
    <property type="match status" value="1"/>
</dbReference>
<dbReference type="PRINTS" id="PR00119">
    <property type="entry name" value="CATATPASE"/>
</dbReference>
<dbReference type="EMBL" id="JAHRHJ020003813">
    <property type="protein sequence ID" value="KAH9288213.1"/>
    <property type="molecule type" value="Genomic_DNA"/>
</dbReference>
<evidence type="ECO:0000256" key="3">
    <source>
        <dbReference type="ARBA" id="ARBA00022448"/>
    </source>
</evidence>
<name>A0AA38C223_TAXCH</name>
<feature type="binding site" evidence="11">
    <location>
        <position position="190"/>
    </location>
    <ligand>
        <name>ATP</name>
        <dbReference type="ChEBI" id="CHEBI:30616"/>
    </ligand>
</feature>
<evidence type="ECO:0000313" key="15">
    <source>
        <dbReference type="Proteomes" id="UP000824469"/>
    </source>
</evidence>
<dbReference type="Pfam" id="PF13246">
    <property type="entry name" value="Cation_ATPase"/>
    <property type="match status" value="1"/>
</dbReference>
<evidence type="ECO:0000256" key="9">
    <source>
        <dbReference type="ARBA" id="ARBA00023136"/>
    </source>
</evidence>
<keyword evidence="12 13" id="KW-0460">Magnesium</keyword>
<dbReference type="SUPFAM" id="SSF56784">
    <property type="entry name" value="HAD-like"/>
    <property type="match status" value="1"/>
</dbReference>
<keyword evidence="5 11" id="KW-0547">Nucleotide-binding</keyword>
<feature type="binding site" evidence="11">
    <location>
        <position position="404"/>
    </location>
    <ligand>
        <name>ATP</name>
        <dbReference type="ChEBI" id="CHEBI:30616"/>
    </ligand>
</feature>
<dbReference type="GO" id="GO:0045332">
    <property type="term" value="P:phospholipid translocation"/>
    <property type="evidence" value="ECO:0007669"/>
    <property type="project" value="TreeGrafter"/>
</dbReference>
<feature type="binding site" evidence="11">
    <location>
        <position position="9"/>
    </location>
    <ligand>
        <name>ATP</name>
        <dbReference type="ChEBI" id="CHEBI:30616"/>
    </ligand>
</feature>
<dbReference type="PANTHER" id="PTHR24092">
    <property type="entry name" value="PROBABLE PHOSPHOLIPID-TRANSPORTING ATPASE"/>
    <property type="match status" value="1"/>
</dbReference>
<feature type="binding site" evidence="11">
    <location>
        <position position="167"/>
    </location>
    <ligand>
        <name>ATP</name>
        <dbReference type="ChEBI" id="CHEBI:30616"/>
    </ligand>
</feature>
<keyword evidence="15" id="KW-1185">Reference proteome</keyword>
<comment type="catalytic activity">
    <reaction evidence="13">
        <text>ATP + H2O + phospholipidSide 1 = ADP + phosphate + phospholipidSide 2.</text>
        <dbReference type="EC" id="7.6.2.1"/>
    </reaction>
</comment>
<feature type="binding site" evidence="12">
    <location>
        <position position="7"/>
    </location>
    <ligand>
        <name>Mg(2+)</name>
        <dbReference type="ChEBI" id="CHEBI:18420"/>
    </ligand>
</feature>
<dbReference type="Gene3D" id="3.40.1110.10">
    <property type="entry name" value="Calcium-transporting ATPase, cytoplasmic domain N"/>
    <property type="match status" value="1"/>
</dbReference>
<evidence type="ECO:0000256" key="1">
    <source>
        <dbReference type="ARBA" id="ARBA00004141"/>
    </source>
</evidence>
<dbReference type="AlphaFoldDB" id="A0AA38C223"/>
<dbReference type="FunFam" id="3.40.1110.10:FF:000029">
    <property type="entry name" value="Phospholipid-transporting ATPase"/>
    <property type="match status" value="1"/>
</dbReference>
<dbReference type="InterPro" id="IPR018303">
    <property type="entry name" value="ATPase_P-typ_P_site"/>
</dbReference>
<proteinExistence type="inferred from homology"/>
<keyword evidence="9" id="KW-0472">Membrane</keyword>
<feature type="binding site" evidence="11">
    <location>
        <position position="305"/>
    </location>
    <ligand>
        <name>ATP</name>
        <dbReference type="ChEBI" id="CHEBI:30616"/>
    </ligand>
</feature>
<keyword evidence="6 11" id="KW-0067">ATP-binding</keyword>
<comment type="similarity">
    <text evidence="13">Belongs to the cation transport ATPase (P-type) (TC 3.A.3) family. Type IV subfamily.</text>
</comment>
<evidence type="ECO:0000256" key="6">
    <source>
        <dbReference type="ARBA" id="ARBA00022840"/>
    </source>
</evidence>
<feature type="binding site" evidence="11">
    <location>
        <position position="304"/>
    </location>
    <ligand>
        <name>ATP</name>
        <dbReference type="ChEBI" id="CHEBI:30616"/>
    </ligand>
</feature>
<dbReference type="InterPro" id="IPR036412">
    <property type="entry name" value="HAD-like_sf"/>
</dbReference>
<feature type="binding site" evidence="11">
    <location>
        <position position="224"/>
    </location>
    <ligand>
        <name>ATP</name>
        <dbReference type="ChEBI" id="CHEBI:30616"/>
    </ligand>
</feature>
<evidence type="ECO:0000256" key="10">
    <source>
        <dbReference type="PIRSR" id="PIRSR606539-1"/>
    </source>
</evidence>
<organism evidence="14 15">
    <name type="scientific">Taxus chinensis</name>
    <name type="common">Chinese yew</name>
    <name type="synonym">Taxus wallichiana var. chinensis</name>
    <dbReference type="NCBI Taxonomy" id="29808"/>
    <lineage>
        <taxon>Eukaryota</taxon>
        <taxon>Viridiplantae</taxon>
        <taxon>Streptophyta</taxon>
        <taxon>Embryophyta</taxon>
        <taxon>Tracheophyta</taxon>
        <taxon>Spermatophyta</taxon>
        <taxon>Pinopsida</taxon>
        <taxon>Pinidae</taxon>
        <taxon>Conifers II</taxon>
        <taxon>Cupressales</taxon>
        <taxon>Taxaceae</taxon>
        <taxon>Taxus</taxon>
    </lineage>
</organism>
<evidence type="ECO:0000256" key="2">
    <source>
        <dbReference type="ARBA" id="ARBA00004308"/>
    </source>
</evidence>
<dbReference type="SUPFAM" id="SSF81660">
    <property type="entry name" value="Metal cation-transporting ATPase, ATP-binding domain N"/>
    <property type="match status" value="1"/>
</dbReference>
<evidence type="ECO:0000256" key="11">
    <source>
        <dbReference type="PIRSR" id="PIRSR606539-2"/>
    </source>
</evidence>
<dbReference type="OMA" id="CENCMEE"/>
<dbReference type="InterPro" id="IPR023299">
    <property type="entry name" value="ATPase_P-typ_cyto_dom_N"/>
</dbReference>
<dbReference type="GO" id="GO:0005886">
    <property type="term" value="C:plasma membrane"/>
    <property type="evidence" value="ECO:0007669"/>
    <property type="project" value="TreeGrafter"/>
</dbReference>
<dbReference type="EC" id="7.6.2.1" evidence="13"/>
<keyword evidence="12" id="KW-0479">Metal-binding</keyword>
<evidence type="ECO:0000256" key="5">
    <source>
        <dbReference type="ARBA" id="ARBA00022741"/>
    </source>
</evidence>
<keyword evidence="3" id="KW-0813">Transport</keyword>
<feature type="binding site" evidence="11">
    <location>
        <position position="8"/>
    </location>
    <ligand>
        <name>ATP</name>
        <dbReference type="ChEBI" id="CHEBI:30616"/>
    </ligand>
</feature>
<feature type="binding site" evidence="11">
    <location>
        <position position="119"/>
    </location>
    <ligand>
        <name>ATP</name>
        <dbReference type="ChEBI" id="CHEBI:30616"/>
    </ligand>
</feature>
<evidence type="ECO:0000256" key="13">
    <source>
        <dbReference type="RuleBase" id="RU362033"/>
    </source>
</evidence>
<dbReference type="NCBIfam" id="TIGR01652">
    <property type="entry name" value="ATPase-Plipid"/>
    <property type="match status" value="1"/>
</dbReference>
<keyword evidence="4" id="KW-0812">Transmembrane</keyword>
<reference evidence="14 15" key="1">
    <citation type="journal article" date="2021" name="Nat. Plants">
        <title>The Taxus genome provides insights into paclitaxel biosynthesis.</title>
        <authorList>
            <person name="Xiong X."/>
            <person name="Gou J."/>
            <person name="Liao Q."/>
            <person name="Li Y."/>
            <person name="Zhou Q."/>
            <person name="Bi G."/>
            <person name="Li C."/>
            <person name="Du R."/>
            <person name="Wang X."/>
            <person name="Sun T."/>
            <person name="Guo L."/>
            <person name="Liang H."/>
            <person name="Lu P."/>
            <person name="Wu Y."/>
            <person name="Zhang Z."/>
            <person name="Ro D.K."/>
            <person name="Shang Y."/>
            <person name="Huang S."/>
            <person name="Yan J."/>
        </authorList>
    </citation>
    <scope>NUCLEOTIDE SEQUENCE [LARGE SCALE GENOMIC DNA]</scope>
    <source>
        <strain evidence="14">Ta-2019</strain>
    </source>
</reference>
<comment type="subcellular location">
    <subcellularLocation>
        <location evidence="2">Endomembrane system</location>
    </subcellularLocation>
    <subcellularLocation>
        <location evidence="1 13">Membrane</location>
        <topology evidence="1 13">Multi-pass membrane protein</topology>
    </subcellularLocation>
</comment>
<dbReference type="PROSITE" id="PS00154">
    <property type="entry name" value="ATPASE_E1_E2"/>
    <property type="match status" value="1"/>
</dbReference>
<dbReference type="InterPro" id="IPR023214">
    <property type="entry name" value="HAD_sf"/>
</dbReference>
<feature type="binding site" evidence="12">
    <location>
        <position position="9"/>
    </location>
    <ligand>
        <name>Mg(2+)</name>
        <dbReference type="ChEBI" id="CHEBI:18420"/>
    </ligand>
</feature>
<feature type="binding site" evidence="11">
    <location>
        <position position="306"/>
    </location>
    <ligand>
        <name>ATP</name>
        <dbReference type="ChEBI" id="CHEBI:30616"/>
    </ligand>
</feature>
<feature type="active site" description="4-aspartylphosphate intermediate" evidence="10">
    <location>
        <position position="7"/>
    </location>
</feature>
<dbReference type="Proteomes" id="UP000824469">
    <property type="component" value="Unassembled WGS sequence"/>
</dbReference>
<dbReference type="InterPro" id="IPR006539">
    <property type="entry name" value="P-type_ATPase_IV"/>
</dbReference>
<comment type="caution">
    <text evidence="14">The sequence shown here is derived from an EMBL/GenBank/DDBJ whole genome shotgun (WGS) entry which is preliminary data.</text>
</comment>
<dbReference type="GO" id="GO:0005524">
    <property type="term" value="F:ATP binding"/>
    <property type="evidence" value="ECO:0007669"/>
    <property type="project" value="UniProtKB-UniRule"/>
</dbReference>
<feature type="binding site" evidence="11">
    <location>
        <position position="410"/>
    </location>
    <ligand>
        <name>ATP</name>
        <dbReference type="ChEBI" id="CHEBI:30616"/>
    </ligand>
</feature>
<evidence type="ECO:0000256" key="7">
    <source>
        <dbReference type="ARBA" id="ARBA00022967"/>
    </source>
</evidence>
<evidence type="ECO:0000256" key="12">
    <source>
        <dbReference type="PIRSR" id="PIRSR606539-3"/>
    </source>
</evidence>
<comment type="cofactor">
    <cofactor evidence="12">
        <name>Mg(2+)</name>
        <dbReference type="ChEBI" id="CHEBI:18420"/>
    </cofactor>
</comment>
<feature type="non-terminal residue" evidence="14">
    <location>
        <position position="412"/>
    </location>
</feature>